<keyword evidence="2" id="KW-1185">Reference proteome</keyword>
<dbReference type="Proteomes" id="UP000244989">
    <property type="component" value="Unassembled WGS sequence"/>
</dbReference>
<organism evidence="1 2">
    <name type="scientific">Corynebacterium yudongzhengii</name>
    <dbReference type="NCBI Taxonomy" id="2080740"/>
    <lineage>
        <taxon>Bacteria</taxon>
        <taxon>Bacillati</taxon>
        <taxon>Actinomycetota</taxon>
        <taxon>Actinomycetes</taxon>
        <taxon>Mycobacteriales</taxon>
        <taxon>Corynebacteriaceae</taxon>
        <taxon>Corynebacterium</taxon>
    </lineage>
</organism>
<sequence>MGGVGAAHAQSSLPDLGIRCTPVVNVAVPGGGQSLNVLGNNPEIPSPSYTSQVARELSARGISTVRSHYSSIPFVGIPYLAAQQQGVDNLNATLSRVARECPASDITLTGYPLGADIAG</sequence>
<comment type="caution">
    <text evidence="1">The sequence shown here is derived from an EMBL/GenBank/DDBJ whole genome shotgun (WGS) entry which is preliminary data.</text>
</comment>
<dbReference type="SUPFAM" id="SSF53474">
    <property type="entry name" value="alpha/beta-Hydrolases"/>
    <property type="match status" value="1"/>
</dbReference>
<name>A0A2U1T7N6_9CORY</name>
<evidence type="ECO:0000313" key="2">
    <source>
        <dbReference type="Proteomes" id="UP000244989"/>
    </source>
</evidence>
<dbReference type="InterPro" id="IPR029058">
    <property type="entry name" value="AB_hydrolase_fold"/>
</dbReference>
<protein>
    <submittedName>
        <fullName evidence="1">Cutinase family protein</fullName>
    </submittedName>
</protein>
<reference evidence="2" key="1">
    <citation type="submission" date="2018-04" db="EMBL/GenBank/DDBJ databases">
        <authorList>
            <person name="Liu S."/>
            <person name="Wang Z."/>
            <person name="Li J."/>
        </authorList>
    </citation>
    <scope>NUCLEOTIDE SEQUENCE [LARGE SCALE GENOMIC DNA]</scope>
    <source>
        <strain evidence="2">2189</strain>
    </source>
</reference>
<accession>A0A2U1T7N6</accession>
<dbReference type="Gene3D" id="3.40.50.1820">
    <property type="entry name" value="alpha/beta hydrolase"/>
    <property type="match status" value="1"/>
</dbReference>
<dbReference type="AlphaFoldDB" id="A0A2U1T7N6"/>
<evidence type="ECO:0000313" key="1">
    <source>
        <dbReference type="EMBL" id="PWC02014.1"/>
    </source>
</evidence>
<dbReference type="KEGG" id="cyz:C3B44_08370"/>
<dbReference type="EMBL" id="QEEZ01000006">
    <property type="protein sequence ID" value="PWC02014.1"/>
    <property type="molecule type" value="Genomic_DNA"/>
</dbReference>
<proteinExistence type="predicted"/>
<gene>
    <name evidence="1" type="ORF">DF222_04005</name>
</gene>